<proteinExistence type="inferred from homology"/>
<dbReference type="Pfam" id="PF03239">
    <property type="entry name" value="FTR1"/>
    <property type="match status" value="1"/>
</dbReference>
<keyword evidence="14" id="KW-1185">Reference proteome</keyword>
<feature type="signal peptide" evidence="11">
    <location>
        <begin position="1"/>
        <end position="20"/>
    </location>
</feature>
<feature type="transmembrane region" description="Helical" evidence="10">
    <location>
        <begin position="567"/>
        <end position="587"/>
    </location>
</feature>
<keyword evidence="3 9" id="KW-0349">Heme</keyword>
<dbReference type="Proteomes" id="UP000308508">
    <property type="component" value="Unassembled WGS sequence"/>
</dbReference>
<evidence type="ECO:0000256" key="7">
    <source>
        <dbReference type="ARBA" id="ARBA00023004"/>
    </source>
</evidence>
<dbReference type="SUPFAM" id="SSF46626">
    <property type="entry name" value="Cytochrome c"/>
    <property type="match status" value="1"/>
</dbReference>
<feature type="transmembrane region" description="Helical" evidence="10">
    <location>
        <begin position="497"/>
        <end position="515"/>
    </location>
</feature>
<keyword evidence="4 10" id="KW-0812">Transmembrane</keyword>
<dbReference type="Gene3D" id="1.10.760.10">
    <property type="entry name" value="Cytochrome c-like domain"/>
    <property type="match status" value="1"/>
</dbReference>
<evidence type="ECO:0000256" key="6">
    <source>
        <dbReference type="ARBA" id="ARBA00022989"/>
    </source>
</evidence>
<keyword evidence="6 10" id="KW-1133">Transmembrane helix</keyword>
<dbReference type="PANTHER" id="PTHR31632:SF2">
    <property type="entry name" value="PLASMA MEMBRANE IRON PERMEASE"/>
    <property type="match status" value="1"/>
</dbReference>
<feature type="transmembrane region" description="Helical" evidence="10">
    <location>
        <begin position="386"/>
        <end position="412"/>
    </location>
</feature>
<feature type="domain" description="Cytochrome c" evidence="12">
    <location>
        <begin position="128"/>
        <end position="273"/>
    </location>
</feature>
<dbReference type="InterPro" id="IPR004923">
    <property type="entry name" value="FTR1/Fip1/EfeU"/>
</dbReference>
<reference evidence="13 14" key="1">
    <citation type="submission" date="2019-04" db="EMBL/GenBank/DDBJ databases">
        <authorList>
            <person name="Grouzdev D.S."/>
            <person name="Nazina T.N."/>
        </authorList>
    </citation>
    <scope>NUCLEOTIDE SEQUENCE [LARGE SCALE GENOMIC DNA]</scope>
    <source>
        <strain evidence="13 14">SHC 3-19</strain>
    </source>
</reference>
<organism evidence="13 14">
    <name type="scientific">Thermomonas fusca</name>
    <dbReference type="NCBI Taxonomy" id="215690"/>
    <lineage>
        <taxon>Bacteria</taxon>
        <taxon>Pseudomonadati</taxon>
        <taxon>Pseudomonadota</taxon>
        <taxon>Gammaproteobacteria</taxon>
        <taxon>Lysobacterales</taxon>
        <taxon>Lysobacteraceae</taxon>
        <taxon>Thermomonas</taxon>
    </lineage>
</organism>
<keyword evidence="5 9" id="KW-0479">Metal-binding</keyword>
<comment type="similarity">
    <text evidence="2">Belongs to the oxidase-dependent Fe transporter (OFeT) (TC 9.A.10.1) family.</text>
</comment>
<feature type="chain" id="PRO_5024385857" evidence="11">
    <location>
        <begin position="21"/>
        <end position="644"/>
    </location>
</feature>
<evidence type="ECO:0000256" key="5">
    <source>
        <dbReference type="ARBA" id="ARBA00022723"/>
    </source>
</evidence>
<dbReference type="GO" id="GO:0009055">
    <property type="term" value="F:electron transfer activity"/>
    <property type="evidence" value="ECO:0007669"/>
    <property type="project" value="InterPro"/>
</dbReference>
<comment type="caution">
    <text evidence="13">The sequence shown here is derived from an EMBL/GenBank/DDBJ whole genome shotgun (WGS) entry which is preliminary data.</text>
</comment>
<protein>
    <submittedName>
        <fullName evidence="13">C-type cytochrome</fullName>
    </submittedName>
</protein>
<feature type="transmembrane region" description="Helical" evidence="10">
    <location>
        <begin position="535"/>
        <end position="555"/>
    </location>
</feature>
<gene>
    <name evidence="13" type="ORF">E5S66_01100</name>
</gene>
<keyword evidence="11" id="KW-0732">Signal</keyword>
<dbReference type="GO" id="GO:0020037">
    <property type="term" value="F:heme binding"/>
    <property type="evidence" value="ECO:0007669"/>
    <property type="project" value="InterPro"/>
</dbReference>
<dbReference type="InterPro" id="IPR036909">
    <property type="entry name" value="Cyt_c-like_dom_sf"/>
</dbReference>
<dbReference type="EMBL" id="SROY01000001">
    <property type="protein sequence ID" value="TLX22658.1"/>
    <property type="molecule type" value="Genomic_DNA"/>
</dbReference>
<dbReference type="PANTHER" id="PTHR31632">
    <property type="entry name" value="IRON TRANSPORTER FTH1"/>
    <property type="match status" value="1"/>
</dbReference>
<dbReference type="GO" id="GO:0015093">
    <property type="term" value="F:ferrous iron transmembrane transporter activity"/>
    <property type="evidence" value="ECO:0007669"/>
    <property type="project" value="TreeGrafter"/>
</dbReference>
<name>A0A5R9PIT4_9GAMM</name>
<sequence>MLARWFTCLLVLLLSAAAAAAQPGDADVRQAWQLLDYIAVDYGGAVADGKVVSDGEYAEMREFSTTARERIGALADNPRRGVLLAQADGLIALVQRRADAAQVAQAAHALADGLLAAYGDGSTAMPTPEPASAASLYAAQCAGCHGASGRGDGPAAVGMVPAPIDFTDMARATQRSPLALYEAISRGVAGTAMPAYAQLDEAQRWALAFHVGGMAFDAATRREGEALWAQDDGRLHAALPSLQALVRSSPAQLTQVLDARQAAAITAFLRAQPQALQQAGDAKPATLALARSQLQATLRAYADGDRKRAAALALSAYLDGVEPVEPLLAARDAPLLRGIETAMGKLRSDISAGAGIDAIRQDAAQATLLFDRADRVLQEGRGDVTAAFLGSFAILLREGLEALLVVIGMIAFLRKSGRREALPWVHAGWSLALVAGGITWALATWLVDISGASRELTEGLSSLFAALVLLGVGIWMHQKSLAGRWQHYLQARMAAALGRRSLWFLFVLAFVAVYREVFETILFYAAMWTPDTARAILAGLAAGVALLALIAWALLRLGMRLPIGKFFAWSSALIAVLAVVLAGKGVAALQEAGWIGLGAVAAPRVDWLGVFPTWQTLLAQLLVLLVAAAGFWINQRGGRTAGAA</sequence>
<keyword evidence="8 10" id="KW-0472">Membrane</keyword>
<dbReference type="GO" id="GO:0033573">
    <property type="term" value="C:high-affinity iron permease complex"/>
    <property type="evidence" value="ECO:0007669"/>
    <property type="project" value="InterPro"/>
</dbReference>
<evidence type="ECO:0000256" key="4">
    <source>
        <dbReference type="ARBA" id="ARBA00022692"/>
    </source>
</evidence>
<evidence type="ECO:0000313" key="14">
    <source>
        <dbReference type="Proteomes" id="UP000308508"/>
    </source>
</evidence>
<feature type="transmembrane region" description="Helical" evidence="10">
    <location>
        <begin position="607"/>
        <end position="633"/>
    </location>
</feature>
<evidence type="ECO:0000313" key="13">
    <source>
        <dbReference type="EMBL" id="TLX22658.1"/>
    </source>
</evidence>
<dbReference type="RefSeq" id="WP_138346783.1">
    <property type="nucleotide sequence ID" value="NZ_SROY01000001.1"/>
</dbReference>
<evidence type="ECO:0000256" key="2">
    <source>
        <dbReference type="ARBA" id="ARBA00008333"/>
    </source>
</evidence>
<evidence type="ECO:0000256" key="11">
    <source>
        <dbReference type="SAM" id="SignalP"/>
    </source>
</evidence>
<dbReference type="InterPro" id="IPR009056">
    <property type="entry name" value="Cyt_c-like_dom"/>
</dbReference>
<accession>A0A5R9PIT4</accession>
<evidence type="ECO:0000256" key="10">
    <source>
        <dbReference type="SAM" id="Phobius"/>
    </source>
</evidence>
<dbReference type="STRING" id="1123377.GCA_000423885_00794"/>
<dbReference type="PROSITE" id="PS51007">
    <property type="entry name" value="CYTC"/>
    <property type="match status" value="1"/>
</dbReference>
<evidence type="ECO:0000256" key="9">
    <source>
        <dbReference type="PROSITE-ProRule" id="PRU00433"/>
    </source>
</evidence>
<comment type="subcellular location">
    <subcellularLocation>
        <location evidence="1">Membrane</location>
        <topology evidence="1">Multi-pass membrane protein</topology>
    </subcellularLocation>
</comment>
<evidence type="ECO:0000256" key="3">
    <source>
        <dbReference type="ARBA" id="ARBA00022617"/>
    </source>
</evidence>
<dbReference type="Pfam" id="PF13442">
    <property type="entry name" value="Cytochrome_CBB3"/>
    <property type="match status" value="1"/>
</dbReference>
<evidence type="ECO:0000256" key="1">
    <source>
        <dbReference type="ARBA" id="ARBA00004141"/>
    </source>
</evidence>
<evidence type="ECO:0000256" key="8">
    <source>
        <dbReference type="ARBA" id="ARBA00023136"/>
    </source>
</evidence>
<dbReference type="AlphaFoldDB" id="A0A5R9PIT4"/>
<feature type="transmembrane region" description="Helical" evidence="10">
    <location>
        <begin position="424"/>
        <end position="447"/>
    </location>
</feature>
<keyword evidence="7 9" id="KW-0408">Iron</keyword>
<evidence type="ECO:0000259" key="12">
    <source>
        <dbReference type="PROSITE" id="PS51007"/>
    </source>
</evidence>
<feature type="transmembrane region" description="Helical" evidence="10">
    <location>
        <begin position="459"/>
        <end position="476"/>
    </location>
</feature>
<dbReference type="GO" id="GO:0046872">
    <property type="term" value="F:metal ion binding"/>
    <property type="evidence" value="ECO:0007669"/>
    <property type="project" value="UniProtKB-KW"/>
</dbReference>